<dbReference type="EMBL" id="FXAW01000003">
    <property type="protein sequence ID" value="SMG29655.1"/>
    <property type="molecule type" value="Genomic_DNA"/>
</dbReference>
<name>A0A1X7JNW7_9BACT</name>
<organism evidence="2 3">
    <name type="scientific">Marivirga sericea</name>
    <dbReference type="NCBI Taxonomy" id="1028"/>
    <lineage>
        <taxon>Bacteria</taxon>
        <taxon>Pseudomonadati</taxon>
        <taxon>Bacteroidota</taxon>
        <taxon>Cytophagia</taxon>
        <taxon>Cytophagales</taxon>
        <taxon>Marivirgaceae</taxon>
        <taxon>Marivirga</taxon>
    </lineage>
</organism>
<sequence>MKLLFKISSLILFIAWSLSAQAQSKIVIDDRTSVLTDEVENLLQKKFLEKNLYLTTSVDFKNKCDYYFASILKSDRTYFMEVENCDNELLGSVSAGSSLESASASEKAVIIFYNIIDLIENPAAPQSNDFKGDFKTEQYIHPDSMISEHDSRYFFAPTALPLKKSELYYNSLYFLLHDIQYGVTDRLTVGMGTTIIGLPVYFTAKYSIPLQDKSHFAIGNMLVAGTYGTNFLGNLAFGTYTYGDSHSNISIGAGHLYFDPGNSNSGRSSSIVGNLSGILRAGKYFYFLTENYLFNFQNTETADRITSLPDGTFIFQEGEFSVRRNIWYGLTGIRFVRKSNELVSWQLGLTHLLIVNSDIPSPYNSPDWNSFSYNAGSTFVTFPTISYTRKFKL</sequence>
<dbReference type="RefSeq" id="WP_085516794.1">
    <property type="nucleotide sequence ID" value="NZ_FXAW01000003.1"/>
</dbReference>
<dbReference type="Proteomes" id="UP000193804">
    <property type="component" value="Unassembled WGS sequence"/>
</dbReference>
<dbReference type="OrthoDB" id="847214at2"/>
<protein>
    <submittedName>
        <fullName evidence="2">Uncharacterized protein</fullName>
    </submittedName>
</protein>
<accession>A0A1X7JNW7</accession>
<dbReference type="AlphaFoldDB" id="A0A1X7JNW7"/>
<evidence type="ECO:0000313" key="3">
    <source>
        <dbReference type="Proteomes" id="UP000193804"/>
    </source>
</evidence>
<proteinExistence type="predicted"/>
<feature type="chain" id="PRO_5011987616" evidence="1">
    <location>
        <begin position="23"/>
        <end position="393"/>
    </location>
</feature>
<dbReference type="STRING" id="1028.SAMN05661096_01885"/>
<evidence type="ECO:0000313" key="2">
    <source>
        <dbReference type="EMBL" id="SMG29655.1"/>
    </source>
</evidence>
<reference evidence="3" key="1">
    <citation type="submission" date="2017-04" db="EMBL/GenBank/DDBJ databases">
        <authorList>
            <person name="Varghese N."/>
            <person name="Submissions S."/>
        </authorList>
    </citation>
    <scope>NUCLEOTIDE SEQUENCE [LARGE SCALE GENOMIC DNA]</scope>
    <source>
        <strain evidence="3">DSM 4125</strain>
    </source>
</reference>
<keyword evidence="3" id="KW-1185">Reference proteome</keyword>
<keyword evidence="1" id="KW-0732">Signal</keyword>
<evidence type="ECO:0000256" key="1">
    <source>
        <dbReference type="SAM" id="SignalP"/>
    </source>
</evidence>
<feature type="signal peptide" evidence="1">
    <location>
        <begin position="1"/>
        <end position="22"/>
    </location>
</feature>
<gene>
    <name evidence="2" type="ORF">SAMN05661096_01885</name>
</gene>